<keyword evidence="4 5" id="KW-0472">Membrane</keyword>
<dbReference type="PROSITE" id="PS50262">
    <property type="entry name" value="G_PROTEIN_RECEP_F1_2"/>
    <property type="match status" value="1"/>
</dbReference>
<feature type="transmembrane region" description="Helical" evidence="5">
    <location>
        <begin position="39"/>
        <end position="63"/>
    </location>
</feature>
<dbReference type="PaxDb" id="6239-F44G3.5"/>
<keyword evidence="2 5" id="KW-0812">Transmembrane</keyword>
<dbReference type="SMR" id="O45516"/>
<evidence type="ECO:0000313" key="8">
    <source>
        <dbReference type="Proteomes" id="UP000001940"/>
    </source>
</evidence>
<dbReference type="InParanoid" id="O45516"/>
<gene>
    <name evidence="7 9" type="primary">srxa-16</name>
    <name evidence="7" type="ORF">CELE_F44G3.5</name>
    <name evidence="9" type="ORF">F44G3.5</name>
</gene>
<dbReference type="OrthoDB" id="5840083at2759"/>
<name>O45516_CAEEL</name>
<feature type="transmembrane region" description="Helical" evidence="5">
    <location>
        <begin position="210"/>
        <end position="231"/>
    </location>
</feature>
<dbReference type="Proteomes" id="UP000001940">
    <property type="component" value="Chromosome V"/>
</dbReference>
<dbReference type="PIR" id="T22197">
    <property type="entry name" value="T22197"/>
</dbReference>
<feature type="transmembrane region" description="Helical" evidence="5">
    <location>
        <begin position="83"/>
        <end position="104"/>
    </location>
</feature>
<dbReference type="InterPro" id="IPR017452">
    <property type="entry name" value="GPCR_Rhodpsn_7TM"/>
</dbReference>
<evidence type="ECO:0000313" key="7">
    <source>
        <dbReference type="EMBL" id="CAB05515.2"/>
    </source>
</evidence>
<dbReference type="eggNOG" id="ENOG502TIGR">
    <property type="taxonomic scope" value="Eukaryota"/>
</dbReference>
<feature type="transmembrane region" description="Helical" evidence="5">
    <location>
        <begin position="6"/>
        <end position="27"/>
    </location>
</feature>
<dbReference type="Pfam" id="PF03383">
    <property type="entry name" value="Serpentine_r_xa"/>
    <property type="match status" value="1"/>
</dbReference>
<evidence type="ECO:0000313" key="9">
    <source>
        <dbReference type="WormBase" id="F44G3.5"/>
    </source>
</evidence>
<proteinExistence type="predicted"/>
<feature type="domain" description="G-protein coupled receptors family 1 profile" evidence="6">
    <location>
        <begin position="19"/>
        <end position="269"/>
    </location>
</feature>
<dbReference type="AGR" id="WB:WBGene00009707"/>
<dbReference type="PANTHER" id="PTHR23018:SF13">
    <property type="entry name" value="G-PROTEIN COUPLED RECEPTORS FAMILY 1 PROFILE DOMAIN-CONTAINING PROTEIN"/>
    <property type="match status" value="1"/>
</dbReference>
<dbReference type="GeneID" id="185755"/>
<evidence type="ECO:0000256" key="3">
    <source>
        <dbReference type="ARBA" id="ARBA00022989"/>
    </source>
</evidence>
<accession>O45516</accession>
<organism evidence="7 8">
    <name type="scientific">Caenorhabditis elegans</name>
    <dbReference type="NCBI Taxonomy" id="6239"/>
    <lineage>
        <taxon>Eukaryota</taxon>
        <taxon>Metazoa</taxon>
        <taxon>Ecdysozoa</taxon>
        <taxon>Nematoda</taxon>
        <taxon>Chromadorea</taxon>
        <taxon>Rhabditida</taxon>
        <taxon>Rhabditina</taxon>
        <taxon>Rhabditomorpha</taxon>
        <taxon>Rhabditoidea</taxon>
        <taxon>Rhabditidae</taxon>
        <taxon>Peloderinae</taxon>
        <taxon>Caenorhabditis</taxon>
    </lineage>
</organism>
<evidence type="ECO:0000259" key="6">
    <source>
        <dbReference type="PROSITE" id="PS50262"/>
    </source>
</evidence>
<dbReference type="EMBL" id="BX284605">
    <property type="protein sequence ID" value="CAB05515.2"/>
    <property type="molecule type" value="Genomic_DNA"/>
</dbReference>
<dbReference type="RefSeq" id="NP_507056.2">
    <property type="nucleotide sequence ID" value="NM_074655.2"/>
</dbReference>
<protein>
    <submittedName>
        <fullName evidence="7">G-protein coupled receptors family 1 profile domain-containing protein</fullName>
    </submittedName>
</protein>
<keyword evidence="7" id="KW-0675">Receptor</keyword>
<dbReference type="GO" id="GO:0016020">
    <property type="term" value="C:membrane"/>
    <property type="evidence" value="ECO:0007669"/>
    <property type="project" value="UniProtKB-SubCell"/>
</dbReference>
<reference evidence="7 8" key="1">
    <citation type="journal article" date="1998" name="Science">
        <title>Genome sequence of the nematode C. elegans: a platform for investigating biology.</title>
        <authorList>
            <consortium name="The C. elegans sequencing consortium"/>
            <person name="Sulson J.E."/>
            <person name="Waterston R."/>
        </authorList>
    </citation>
    <scope>NUCLEOTIDE SEQUENCE [LARGE SCALE GENOMIC DNA]</scope>
    <source>
        <strain evidence="7 8">Bristol N2</strain>
    </source>
</reference>
<feature type="transmembrane region" description="Helical" evidence="5">
    <location>
        <begin position="116"/>
        <end position="138"/>
    </location>
</feature>
<dbReference type="KEGG" id="cel:CELE_F44G3.5"/>
<evidence type="ECO:0000256" key="2">
    <source>
        <dbReference type="ARBA" id="ARBA00022692"/>
    </source>
</evidence>
<dbReference type="CTD" id="185755"/>
<feature type="transmembrane region" description="Helical" evidence="5">
    <location>
        <begin position="176"/>
        <end position="198"/>
    </location>
</feature>
<sequence>MIWQGPAIAIILHILVYFFNFLLLIVLKRSKVLHSKVYIFNMIISEVAMNLTQNFLIEFPYFFPQDPDFYSLWPVKVVEIISQMSYQCKFFIAILMAVNRLWIVMKPIGSEVFSSMWLKVYMAVGWIVLFFRQLIIIVPDDCYFKMDLDQFQVITFCENLEDYEIRLLINSIISKFIHIFLPWTAVLLNLIVFVFLKLRKKKHQMNRKSLENSLFINSFVVSLLLTTNYIYNHFYLMFEPTLSQQSPEIQSAFSFFNFYGCSFFNFVVYFLLDPINRRNVINILTSEKRKIRVRSLRIVF</sequence>
<keyword evidence="8" id="KW-1185">Reference proteome</keyword>
<dbReference type="PANTHER" id="PTHR23018">
    <property type="entry name" value="SERPENTINE RECEPTOR, CLASS XA-RELATED"/>
    <property type="match status" value="1"/>
</dbReference>
<keyword evidence="3 5" id="KW-1133">Transmembrane helix</keyword>
<dbReference type="HOGENOM" id="CLU_080800_0_0_1"/>
<dbReference type="PhylomeDB" id="O45516"/>
<evidence type="ECO:0000256" key="1">
    <source>
        <dbReference type="ARBA" id="ARBA00004370"/>
    </source>
</evidence>
<feature type="transmembrane region" description="Helical" evidence="5">
    <location>
        <begin position="251"/>
        <end position="272"/>
    </location>
</feature>
<dbReference type="Gene3D" id="1.20.1070.10">
    <property type="entry name" value="Rhodopsin 7-helix transmembrane proteins"/>
    <property type="match status" value="1"/>
</dbReference>
<dbReference type="AlphaFoldDB" id="O45516"/>
<dbReference type="InterPro" id="IPR005047">
    <property type="entry name" value="7TM_GPCR_serpentine_rcpt_Srxa"/>
</dbReference>
<comment type="subcellular location">
    <subcellularLocation>
        <location evidence="1">Membrane</location>
    </subcellularLocation>
</comment>
<evidence type="ECO:0000256" key="4">
    <source>
        <dbReference type="ARBA" id="ARBA00023136"/>
    </source>
</evidence>
<dbReference type="WormBase" id="F44G3.5">
    <property type="protein sequence ID" value="CE38187"/>
    <property type="gene ID" value="WBGene00009707"/>
    <property type="gene designation" value="srxa-16"/>
</dbReference>
<dbReference type="UCSC" id="F44G3.5">
    <property type="organism name" value="c. elegans"/>
</dbReference>
<dbReference type="SUPFAM" id="SSF81321">
    <property type="entry name" value="Family A G protein-coupled receptor-like"/>
    <property type="match status" value="1"/>
</dbReference>
<evidence type="ECO:0000256" key="5">
    <source>
        <dbReference type="SAM" id="Phobius"/>
    </source>
</evidence>